<organism evidence="2 3">
    <name type="scientific">Ruloma virus</name>
    <dbReference type="NCBI Taxonomy" id="2811341"/>
    <lineage>
        <taxon>Viruses</taxon>
        <taxon>Riboviria</taxon>
        <taxon>Orthornavirae</taxon>
        <taxon>Negarnaviricota</taxon>
        <taxon>Haploviricotina</taxon>
        <taxon>Monjiviricetes</taxon>
        <taxon>Mononegavirales</taxon>
        <taxon>Paramyxoviridae</taxon>
        <taxon>Orthoparamyxovirinae</taxon>
        <taxon>Jeilongvirus</taxon>
        <taxon>Jeilongvirus rungweense</taxon>
    </lineage>
</organism>
<feature type="region of interest" description="Disordered" evidence="1">
    <location>
        <begin position="9"/>
        <end position="55"/>
    </location>
</feature>
<dbReference type="GeneID" id="80539739"/>
<proteinExistence type="predicted"/>
<evidence type="ECO:0000313" key="3">
    <source>
        <dbReference type="Proteomes" id="UP000830720"/>
    </source>
</evidence>
<dbReference type="Proteomes" id="UP000830720">
    <property type="component" value="Segment"/>
</dbReference>
<sequence>MMGSRLWRRLKGRVMKRQNQETPSQANLQAPERNPDQKPKARIKRQRLSQTYPQPGEKEIEKLQIQVLGRRLCIALDMLSIPVNQVNQENQEEVTVFGMMRMMAELVAETGDIEVVRIDRLLQVEGLSQAERGNMITAVPLLISALQILRRYYS</sequence>
<dbReference type="RefSeq" id="YP_010801057.1">
    <property type="nucleotide sequence ID" value="NC_076941.1"/>
</dbReference>
<accession>A0AAE7Q0I2</accession>
<evidence type="ECO:0000313" key="2">
    <source>
        <dbReference type="EMBL" id="QRN45786.1"/>
    </source>
</evidence>
<gene>
    <name evidence="2" type="primary">C</name>
</gene>
<reference evidence="2" key="1">
    <citation type="submission" date="2021-02" db="EMBL/GenBank/DDBJ databases">
        <authorList>
            <person name="Vanmechelen B."/>
            <person name="Meurs S."/>
            <person name="Bletsa M."/>
            <person name="Zisi Z."/>
            <person name="Lemey P."/>
            <person name="Maes P."/>
        </authorList>
    </citation>
    <scope>NUCLEOTIDE SEQUENCE</scope>
    <source>
        <strain evidence="2">TA502</strain>
    </source>
</reference>
<protein>
    <submittedName>
        <fullName evidence="2">Accessory protein</fullName>
    </submittedName>
</protein>
<name>A0AAE7Q0I2_9MONO</name>
<keyword evidence="3" id="KW-1185">Reference proteome</keyword>
<dbReference type="KEGG" id="vg:80539739"/>
<evidence type="ECO:0000256" key="1">
    <source>
        <dbReference type="SAM" id="MobiDB-lite"/>
    </source>
</evidence>
<dbReference type="EMBL" id="MW579602">
    <property type="protein sequence ID" value="QRN45786.1"/>
    <property type="molecule type" value="Viral_cRNA"/>
</dbReference>